<dbReference type="RefSeq" id="WP_386197133.1">
    <property type="nucleotide sequence ID" value="NZ_JBHSBC010000067.1"/>
</dbReference>
<reference evidence="2" key="1">
    <citation type="journal article" date="2019" name="Int. J. Syst. Evol. Microbiol.">
        <title>The Global Catalogue of Microorganisms (GCM) 10K type strain sequencing project: providing services to taxonomists for standard genome sequencing and annotation.</title>
        <authorList>
            <consortium name="The Broad Institute Genomics Platform"/>
            <consortium name="The Broad Institute Genome Sequencing Center for Infectious Disease"/>
            <person name="Wu L."/>
            <person name="Ma J."/>
        </authorList>
    </citation>
    <scope>NUCLEOTIDE SEQUENCE [LARGE SCALE GENOMIC DNA]</scope>
    <source>
        <strain evidence="2">TBRC 7912</strain>
    </source>
</reference>
<sequence>MSTSLPVVTIEVMFNGSTWTDVSAWGKRGITTRRGSSRIDSPIIRYEAGTATVVLNNTDRRFDPTNTAGPYVSGGRSQVTPMRPIRIRATWNSTTYNVFRGFVDQWDVDWVADVYSEVTVRATDGFKVLRNKKRPAVAAVGAGETTGARITRVLNSAGWSATDRVIATGNSTVQATTLEGDALSELQAVADSEIGELYIDGAGRVVFRNRQAVLTDTRSNTVQTTFGATPGVAAPCVARINTDDATLYNEVRAQRTGGVEQLLGDSASQDEFLTRTFQASELQLQDDTTVGNYASWILYVSKDPEVRFDEIEIHAHADPTLFPQVLAREIGDRIRIVRRPPGGGTAITRDVFIRGIAHVKGPATWITTWSLQSATKYGSFLVLDNPVLGQLDNNALAY</sequence>
<organism evidence="1 2">
    <name type="scientific">Streptosporangium jomthongense</name>
    <dbReference type="NCBI Taxonomy" id="1193683"/>
    <lineage>
        <taxon>Bacteria</taxon>
        <taxon>Bacillati</taxon>
        <taxon>Actinomycetota</taxon>
        <taxon>Actinomycetes</taxon>
        <taxon>Streptosporangiales</taxon>
        <taxon>Streptosporangiaceae</taxon>
        <taxon>Streptosporangium</taxon>
    </lineage>
</organism>
<proteinExistence type="predicted"/>
<evidence type="ECO:0000313" key="1">
    <source>
        <dbReference type="EMBL" id="MFC3986783.1"/>
    </source>
</evidence>
<dbReference type="EMBL" id="JBHSBC010000067">
    <property type="protein sequence ID" value="MFC3986783.1"/>
    <property type="molecule type" value="Genomic_DNA"/>
</dbReference>
<evidence type="ECO:0000313" key="2">
    <source>
        <dbReference type="Proteomes" id="UP001595698"/>
    </source>
</evidence>
<evidence type="ECO:0008006" key="3">
    <source>
        <dbReference type="Google" id="ProtNLM"/>
    </source>
</evidence>
<keyword evidence="2" id="KW-1185">Reference proteome</keyword>
<protein>
    <recommendedName>
        <fullName evidence="3">Minor tail protein</fullName>
    </recommendedName>
</protein>
<comment type="caution">
    <text evidence="1">The sequence shown here is derived from an EMBL/GenBank/DDBJ whole genome shotgun (WGS) entry which is preliminary data.</text>
</comment>
<name>A0ABV8FHQ8_9ACTN</name>
<gene>
    <name evidence="1" type="ORF">ACFOYY_42105</name>
</gene>
<dbReference type="Proteomes" id="UP001595698">
    <property type="component" value="Unassembled WGS sequence"/>
</dbReference>
<accession>A0ABV8FHQ8</accession>